<evidence type="ECO:0000256" key="1">
    <source>
        <dbReference type="SAM" id="Phobius"/>
    </source>
</evidence>
<accession>A0ABD3SWQ7</accession>
<reference evidence="2 3" key="1">
    <citation type="submission" date="2024-12" db="EMBL/GenBank/DDBJ databases">
        <title>The unique morphological basis and parallel evolutionary history of personate flowers in Penstemon.</title>
        <authorList>
            <person name="Depatie T.H."/>
            <person name="Wessinger C.A."/>
        </authorList>
    </citation>
    <scope>NUCLEOTIDE SEQUENCE [LARGE SCALE GENOMIC DNA]</scope>
    <source>
        <strain evidence="2">WTNN_2</strain>
        <tissue evidence="2">Leaf</tissue>
    </source>
</reference>
<organism evidence="2 3">
    <name type="scientific">Penstemon smallii</name>
    <dbReference type="NCBI Taxonomy" id="265156"/>
    <lineage>
        <taxon>Eukaryota</taxon>
        <taxon>Viridiplantae</taxon>
        <taxon>Streptophyta</taxon>
        <taxon>Embryophyta</taxon>
        <taxon>Tracheophyta</taxon>
        <taxon>Spermatophyta</taxon>
        <taxon>Magnoliopsida</taxon>
        <taxon>eudicotyledons</taxon>
        <taxon>Gunneridae</taxon>
        <taxon>Pentapetalae</taxon>
        <taxon>asterids</taxon>
        <taxon>lamiids</taxon>
        <taxon>Lamiales</taxon>
        <taxon>Plantaginaceae</taxon>
        <taxon>Cheloneae</taxon>
        <taxon>Penstemon</taxon>
    </lineage>
</organism>
<dbReference type="EMBL" id="JBJXBP010000005">
    <property type="protein sequence ID" value="KAL3828633.1"/>
    <property type="molecule type" value="Genomic_DNA"/>
</dbReference>
<keyword evidence="1" id="KW-1133">Transmembrane helix</keyword>
<feature type="transmembrane region" description="Helical" evidence="1">
    <location>
        <begin position="73"/>
        <end position="93"/>
    </location>
</feature>
<keyword evidence="3" id="KW-1185">Reference proteome</keyword>
<sequence>MGETEKSKSESRKTSYWGEWKEFWAERFSFLDNYSRFLNPEKPLPRHWDSSDVEQFVASDPIYGPTLKTTRKVANFGAAGAVVGAVSTAGMAWKYSKSPHGAVLSFAFGAVVGTTFGLEIGSHFHQLYRLDPMASQVKFFEWLQNKAERESKQY</sequence>
<proteinExistence type="predicted"/>
<dbReference type="Proteomes" id="UP001634393">
    <property type="component" value="Unassembled WGS sequence"/>
</dbReference>
<dbReference type="PANTHER" id="PTHR36708">
    <property type="entry name" value="SUCCINATE DEHYDROGENASE SUBUNIT 6, MITOCHONDRIAL"/>
    <property type="match status" value="1"/>
</dbReference>
<dbReference type="AlphaFoldDB" id="A0ABD3SWQ7"/>
<comment type="caution">
    <text evidence="2">The sequence shown here is derived from an EMBL/GenBank/DDBJ whole genome shotgun (WGS) entry which is preliminary data.</text>
</comment>
<dbReference type="PANTHER" id="PTHR36708:SF1">
    <property type="entry name" value="SUCCINATE DEHYDROGENASE SUBUNIT 6, MITOCHONDRIAL"/>
    <property type="match status" value="1"/>
</dbReference>
<evidence type="ECO:0000313" key="2">
    <source>
        <dbReference type="EMBL" id="KAL3828633.1"/>
    </source>
</evidence>
<evidence type="ECO:0000313" key="3">
    <source>
        <dbReference type="Proteomes" id="UP001634393"/>
    </source>
</evidence>
<feature type="transmembrane region" description="Helical" evidence="1">
    <location>
        <begin position="99"/>
        <end position="120"/>
    </location>
</feature>
<dbReference type="InterPro" id="IPR034574">
    <property type="entry name" value="SDH6"/>
</dbReference>
<keyword evidence="1" id="KW-0812">Transmembrane</keyword>
<protein>
    <recommendedName>
        <fullName evidence="4">Succinate dehydrogenase subunit 6, mitochondrial</fullName>
    </recommendedName>
</protein>
<gene>
    <name evidence="2" type="ORF">ACJIZ3_017435</name>
</gene>
<evidence type="ECO:0008006" key="4">
    <source>
        <dbReference type="Google" id="ProtNLM"/>
    </source>
</evidence>
<name>A0ABD3SWQ7_9LAMI</name>
<keyword evidence="1" id="KW-0472">Membrane</keyword>